<evidence type="ECO:0000313" key="1">
    <source>
        <dbReference type="EMBL" id="NNA96951.1"/>
    </source>
</evidence>
<proteinExistence type="predicted"/>
<reference evidence="1 2" key="1">
    <citation type="journal article" date="2020" name="Front. Microbiol.">
        <title>Genetic Organization of the aprX-lipA2 Operon Affects the Proteolytic Potential of Pseudomonas Species in Milk.</title>
        <authorList>
            <person name="Maier C."/>
            <person name="Huptas C."/>
            <person name="von Neubeck M."/>
            <person name="Scherer S."/>
            <person name="Wenning M."/>
            <person name="Lucking G."/>
        </authorList>
    </citation>
    <scope>NUCLEOTIDE SEQUENCE [LARGE SCALE GENOMIC DNA]</scope>
    <source>
        <strain evidence="1 2">G4779</strain>
    </source>
</reference>
<dbReference type="AlphaFoldDB" id="A0A7Y1MRC4"/>
<dbReference type="EMBL" id="JAAQYP010000028">
    <property type="protein sequence ID" value="NNA96951.1"/>
    <property type="molecule type" value="Genomic_DNA"/>
</dbReference>
<sequence length="78" mass="8689">MPDFLRGAHERLRQLSAFAQSEGWTVTRTAGGHIKFSKQGCAPIFTSCTASDYRAERNAIARLRRAISLNNPPLQETL</sequence>
<comment type="caution">
    <text evidence="1">The sequence shown here is derived from an EMBL/GenBank/DDBJ whole genome shotgun (WGS) entry which is preliminary data.</text>
</comment>
<dbReference type="Proteomes" id="UP000542111">
    <property type="component" value="Unassembled WGS sequence"/>
</dbReference>
<evidence type="ECO:0008006" key="3">
    <source>
        <dbReference type="Google" id="ProtNLM"/>
    </source>
</evidence>
<gene>
    <name evidence="1" type="ORF">HBO33_17410</name>
</gene>
<name>A0A7Y1MRC4_9PSED</name>
<evidence type="ECO:0000313" key="2">
    <source>
        <dbReference type="Proteomes" id="UP000542111"/>
    </source>
</evidence>
<protein>
    <recommendedName>
        <fullName evidence="3">Cobyrinic acid a,c-diamide synthase</fullName>
    </recommendedName>
</protein>
<accession>A0A7Y1MRC4</accession>
<organism evidence="1 2">
    <name type="scientific">Pseudomonas gessardii</name>
    <dbReference type="NCBI Taxonomy" id="78544"/>
    <lineage>
        <taxon>Bacteria</taxon>
        <taxon>Pseudomonadati</taxon>
        <taxon>Pseudomonadota</taxon>
        <taxon>Gammaproteobacteria</taxon>
        <taxon>Pseudomonadales</taxon>
        <taxon>Pseudomonadaceae</taxon>
        <taxon>Pseudomonas</taxon>
    </lineage>
</organism>